<feature type="domain" description="Sin" evidence="1">
    <location>
        <begin position="3"/>
        <end position="41"/>
    </location>
</feature>
<reference evidence="3" key="1">
    <citation type="journal article" date="2019" name="Int. J. Syst. Evol. Microbiol.">
        <title>The Global Catalogue of Microorganisms (GCM) 10K type strain sequencing project: providing services to taxonomists for standard genome sequencing and annotation.</title>
        <authorList>
            <consortium name="The Broad Institute Genomics Platform"/>
            <consortium name="The Broad Institute Genome Sequencing Center for Infectious Disease"/>
            <person name="Wu L."/>
            <person name="Ma J."/>
        </authorList>
    </citation>
    <scope>NUCLEOTIDE SEQUENCE [LARGE SCALE GENOMIC DNA]</scope>
    <source>
        <strain evidence="3">CCUG 56607</strain>
    </source>
</reference>
<evidence type="ECO:0000259" key="1">
    <source>
        <dbReference type="PROSITE" id="PS51500"/>
    </source>
</evidence>
<sequence length="46" mass="5237">MEMVNAVETKVLDEEWIMLMKEAKGLGLSIQDVERLLQTNNDGSKE</sequence>
<dbReference type="InterPro" id="IPR036281">
    <property type="entry name" value="SinR/SinI_dimer_dom_sf"/>
</dbReference>
<evidence type="ECO:0000313" key="2">
    <source>
        <dbReference type="EMBL" id="MFD1020291.1"/>
    </source>
</evidence>
<proteinExistence type="predicted"/>
<dbReference type="SUPFAM" id="SSF47406">
    <property type="entry name" value="SinR repressor dimerisation domain-like"/>
    <property type="match status" value="1"/>
</dbReference>
<dbReference type="InterPro" id="IPR010981">
    <property type="entry name" value="SinR/SinI_dimer_dom"/>
</dbReference>
<dbReference type="PROSITE" id="PS51500">
    <property type="entry name" value="SIN"/>
    <property type="match status" value="1"/>
</dbReference>
<accession>A0ABW3L3B0</accession>
<keyword evidence="3" id="KW-1185">Reference proteome</keyword>
<protein>
    <submittedName>
        <fullName evidence="2">Anti-repressor SinI family protein</fullName>
    </submittedName>
</protein>
<dbReference type="EMBL" id="JBHTKL010000005">
    <property type="protein sequence ID" value="MFD1020291.1"/>
    <property type="molecule type" value="Genomic_DNA"/>
</dbReference>
<dbReference type="RefSeq" id="WP_386061617.1">
    <property type="nucleotide sequence ID" value="NZ_JBHTKL010000005.1"/>
</dbReference>
<dbReference type="Proteomes" id="UP001596990">
    <property type="component" value="Unassembled WGS sequence"/>
</dbReference>
<gene>
    <name evidence="2" type="ORF">ACFQ2J_13970</name>
</gene>
<name>A0ABW3L3B0_9BACI</name>
<evidence type="ECO:0000313" key="3">
    <source>
        <dbReference type="Proteomes" id="UP001596990"/>
    </source>
</evidence>
<organism evidence="2 3">
    <name type="scientific">Thalassobacillus hwangdonensis</name>
    <dbReference type="NCBI Taxonomy" id="546108"/>
    <lineage>
        <taxon>Bacteria</taxon>
        <taxon>Bacillati</taxon>
        <taxon>Bacillota</taxon>
        <taxon>Bacilli</taxon>
        <taxon>Bacillales</taxon>
        <taxon>Bacillaceae</taxon>
        <taxon>Thalassobacillus</taxon>
    </lineage>
</organism>
<comment type="caution">
    <text evidence="2">The sequence shown here is derived from an EMBL/GenBank/DDBJ whole genome shotgun (WGS) entry which is preliminary data.</text>
</comment>
<dbReference type="Pfam" id="PF08671">
    <property type="entry name" value="SinI"/>
    <property type="match status" value="1"/>
</dbReference>